<dbReference type="InterPro" id="IPR036188">
    <property type="entry name" value="FAD/NAD-bd_sf"/>
</dbReference>
<dbReference type="Pfam" id="PF01266">
    <property type="entry name" value="DAO"/>
    <property type="match status" value="1"/>
</dbReference>
<dbReference type="InterPro" id="IPR006076">
    <property type="entry name" value="FAD-dep_OxRdtase"/>
</dbReference>
<feature type="compositionally biased region" description="Polar residues" evidence="2">
    <location>
        <begin position="486"/>
        <end position="495"/>
    </location>
</feature>
<gene>
    <name evidence="4" type="ORF">DQ392_03235</name>
</gene>
<dbReference type="OrthoDB" id="9806257at2"/>
<proteinExistence type="predicted"/>
<dbReference type="GO" id="GO:0016491">
    <property type="term" value="F:oxidoreductase activity"/>
    <property type="evidence" value="ECO:0007669"/>
    <property type="project" value="UniProtKB-KW"/>
</dbReference>
<dbReference type="Proteomes" id="UP000253507">
    <property type="component" value="Unassembled WGS sequence"/>
</dbReference>
<dbReference type="EMBL" id="QOIM01000021">
    <property type="protein sequence ID" value="RCG24164.1"/>
    <property type="molecule type" value="Genomic_DNA"/>
</dbReference>
<evidence type="ECO:0000256" key="2">
    <source>
        <dbReference type="SAM" id="MobiDB-lite"/>
    </source>
</evidence>
<evidence type="ECO:0000259" key="3">
    <source>
        <dbReference type="Pfam" id="PF01266"/>
    </source>
</evidence>
<evidence type="ECO:0000256" key="1">
    <source>
        <dbReference type="ARBA" id="ARBA00023002"/>
    </source>
</evidence>
<accession>A0A367F1B1</accession>
<keyword evidence="5" id="KW-1185">Reference proteome</keyword>
<dbReference type="Gene3D" id="3.50.50.60">
    <property type="entry name" value="FAD/NAD(P)-binding domain"/>
    <property type="match status" value="1"/>
</dbReference>
<keyword evidence="1" id="KW-0560">Oxidoreductase</keyword>
<name>A0A367F1B1_9ACTN</name>
<dbReference type="PANTHER" id="PTHR13847:SF289">
    <property type="entry name" value="GLYCINE OXIDASE"/>
    <property type="match status" value="1"/>
</dbReference>
<dbReference type="GO" id="GO:0005737">
    <property type="term" value="C:cytoplasm"/>
    <property type="evidence" value="ECO:0007669"/>
    <property type="project" value="TreeGrafter"/>
</dbReference>
<dbReference type="SUPFAM" id="SSF51905">
    <property type="entry name" value="FAD/NAD(P)-binding domain"/>
    <property type="match status" value="1"/>
</dbReference>
<reference evidence="4 5" key="1">
    <citation type="submission" date="2018-06" db="EMBL/GenBank/DDBJ databases">
        <title>Streptomyces reniochalinae sp. nov. and Streptomyces diacarnus sp. nov. from marine sponges.</title>
        <authorList>
            <person name="Li L."/>
        </authorList>
    </citation>
    <scope>NUCLEOTIDE SEQUENCE [LARGE SCALE GENOMIC DNA]</scope>
    <source>
        <strain evidence="4 5">LHW50302</strain>
    </source>
</reference>
<organism evidence="4 5">
    <name type="scientific">Streptomyces reniochalinae</name>
    <dbReference type="NCBI Taxonomy" id="2250578"/>
    <lineage>
        <taxon>Bacteria</taxon>
        <taxon>Bacillati</taxon>
        <taxon>Actinomycetota</taxon>
        <taxon>Actinomycetes</taxon>
        <taxon>Kitasatosporales</taxon>
        <taxon>Streptomycetaceae</taxon>
        <taxon>Streptomyces</taxon>
    </lineage>
</organism>
<feature type="domain" description="FAD dependent oxidoreductase" evidence="3">
    <location>
        <begin position="13"/>
        <end position="380"/>
    </location>
</feature>
<dbReference type="AlphaFoldDB" id="A0A367F1B1"/>
<dbReference type="PANTHER" id="PTHR13847">
    <property type="entry name" value="SARCOSINE DEHYDROGENASE-RELATED"/>
    <property type="match status" value="1"/>
</dbReference>
<comment type="caution">
    <text evidence="4">The sequence shown here is derived from an EMBL/GenBank/DDBJ whole genome shotgun (WGS) entry which is preliminary data.</text>
</comment>
<protein>
    <submittedName>
        <fullName evidence="4">FAD-binding oxidoreductase</fullName>
    </submittedName>
</protein>
<sequence>MISASAERLQQVDLVIVGNGALGLFLAHELTERGAGSVAVIGPSSSETGASQAAGAMLGCFGETTTESLRTDASRTRFELGVAAHDRWPAVLEGLEEFSLTGRPLLSAPDTHVVLNSIGAELDTVNYQAIRAALDEYEKPWEEVDPHDIPGFNPRLDTRSLSAIHLPAEGAVDARGVLEALERKLRAAGVHFVDATVNKLVSSDNVVTGVELDDGHVIEGGNVVVAAGIQSEALVRTVTEDIDLVPTFPGLGFAMIARRSGGDPFRSVVRTPNRGFACGLHVVPQGGGLEYYGATNRLVDSVSGVTWMADVRFLAQYSMQQLDERAASHEVVQWLSGNRPVTLDGFPMIGWLPPAGLYLMTGTYRDGFHCAPLLAEHVANELQGKPGIIDPMFSPTRAPIATRTVEWSISEYVEHNLAAWFETGAEAAPQMTTPQIAEYYRTRCVQLYDQLNIDYALGPDILWYAQGSLRGARRVSRYLRKHRGNSAPQPQSVQVGSGDAR</sequence>
<dbReference type="Gene3D" id="3.30.9.10">
    <property type="entry name" value="D-Amino Acid Oxidase, subunit A, domain 2"/>
    <property type="match status" value="1"/>
</dbReference>
<evidence type="ECO:0000313" key="4">
    <source>
        <dbReference type="EMBL" id="RCG24164.1"/>
    </source>
</evidence>
<feature type="region of interest" description="Disordered" evidence="2">
    <location>
        <begin position="482"/>
        <end position="501"/>
    </location>
</feature>
<evidence type="ECO:0000313" key="5">
    <source>
        <dbReference type="Proteomes" id="UP000253507"/>
    </source>
</evidence>